<dbReference type="EMBL" id="CP041969">
    <property type="protein sequence ID" value="QMV43611.1"/>
    <property type="molecule type" value="Genomic_DNA"/>
</dbReference>
<evidence type="ECO:0000259" key="3">
    <source>
        <dbReference type="SMART" id="SM01007"/>
    </source>
</evidence>
<dbReference type="AlphaFoldDB" id="A0A7G5C327"/>
<evidence type="ECO:0000256" key="2">
    <source>
        <dbReference type="ARBA" id="ARBA00023239"/>
    </source>
</evidence>
<dbReference type="GO" id="GO:0019323">
    <property type="term" value="P:pentose catabolic process"/>
    <property type="evidence" value="ECO:0007669"/>
    <property type="project" value="TreeGrafter"/>
</dbReference>
<evidence type="ECO:0000256" key="1">
    <source>
        <dbReference type="ARBA" id="ARBA00022723"/>
    </source>
</evidence>
<feature type="domain" description="Class II aldolase/adducin N-terminal" evidence="3">
    <location>
        <begin position="230"/>
        <end position="403"/>
    </location>
</feature>
<dbReference type="PANTHER" id="PTHR22789">
    <property type="entry name" value="FUCULOSE PHOSPHATE ALDOLASE"/>
    <property type="match status" value="1"/>
</dbReference>
<organism evidence="4 5">
    <name type="scientific">Cohnella cholangitidis</name>
    <dbReference type="NCBI Taxonomy" id="2598458"/>
    <lineage>
        <taxon>Bacteria</taxon>
        <taxon>Bacillati</taxon>
        <taxon>Bacillota</taxon>
        <taxon>Bacilli</taxon>
        <taxon>Bacillales</taxon>
        <taxon>Paenibacillaceae</taxon>
        <taxon>Cohnella</taxon>
    </lineage>
</organism>
<dbReference type="GO" id="GO:0005829">
    <property type="term" value="C:cytosol"/>
    <property type="evidence" value="ECO:0007669"/>
    <property type="project" value="TreeGrafter"/>
</dbReference>
<dbReference type="RefSeq" id="WP_182299848.1">
    <property type="nucleotide sequence ID" value="NZ_CP041969.1"/>
</dbReference>
<reference evidence="4 5" key="1">
    <citation type="submission" date="2019-07" db="EMBL/GenBank/DDBJ databases">
        <authorList>
            <person name="Kim J.K."/>
            <person name="Cheong H.-M."/>
            <person name="Choi Y."/>
            <person name="Hwang K.J."/>
            <person name="Lee S."/>
            <person name="Choi C."/>
        </authorList>
    </citation>
    <scope>NUCLEOTIDE SEQUENCE [LARGE SCALE GENOMIC DNA]</scope>
    <source>
        <strain evidence="4 5">KS 22</strain>
    </source>
</reference>
<evidence type="ECO:0000313" key="5">
    <source>
        <dbReference type="Proteomes" id="UP000515679"/>
    </source>
</evidence>
<dbReference type="InterPro" id="IPR001303">
    <property type="entry name" value="Aldolase_II/adducin_N"/>
</dbReference>
<dbReference type="Pfam" id="PF00596">
    <property type="entry name" value="Aldolase_II"/>
    <property type="match status" value="2"/>
</dbReference>
<keyword evidence="2" id="KW-0456">Lyase</keyword>
<dbReference type="PANTHER" id="PTHR22789:SF0">
    <property type="entry name" value="3-OXO-TETRONATE 4-PHOSPHATE DECARBOXYLASE-RELATED"/>
    <property type="match status" value="1"/>
</dbReference>
<feature type="domain" description="Class II aldolase/adducin N-terminal" evidence="3">
    <location>
        <begin position="10"/>
        <end position="186"/>
    </location>
</feature>
<dbReference type="SUPFAM" id="SSF53639">
    <property type="entry name" value="AraD/HMP-PK domain-like"/>
    <property type="match status" value="2"/>
</dbReference>
<dbReference type="Gene3D" id="3.40.225.10">
    <property type="entry name" value="Class II aldolase/adducin N-terminal domain"/>
    <property type="match status" value="2"/>
</dbReference>
<gene>
    <name evidence="4" type="ORF">FPL14_22340</name>
</gene>
<keyword evidence="5" id="KW-1185">Reference proteome</keyword>
<dbReference type="SMART" id="SM01007">
    <property type="entry name" value="Aldolase_II"/>
    <property type="match status" value="2"/>
</dbReference>
<keyword evidence="1" id="KW-0479">Metal-binding</keyword>
<accession>A0A7G5C327</accession>
<name>A0A7G5C327_9BACL</name>
<dbReference type="KEGG" id="cchl:FPL14_22340"/>
<dbReference type="Proteomes" id="UP000515679">
    <property type="component" value="Chromosome"/>
</dbReference>
<dbReference type="InterPro" id="IPR050197">
    <property type="entry name" value="Aldolase_class_II_sugar_metab"/>
</dbReference>
<dbReference type="InterPro" id="IPR036409">
    <property type="entry name" value="Aldolase_II/adducin_N_sf"/>
</dbReference>
<sequence length="429" mass="48052">MQFELLHPADQITLMMERIYGYGMTTTSGGNLSILDDNGDIWITPAGVDKGSLTRKDIVCVKADGSVEGIHKPSSELPFHRLVYRTRPDLKAVVHAHPPALVSFSIVRRIPDTRMLPNERKICGQIGMADYALPGSEELGRNIADVFAQGIDTVMLENHGIVIGGPDLFQAFKIFETLDFCARLEIKANTIGKPVLLSEEHYETVAANEEIRLETFRPQGYSAKERELRREMIKFIQRSYDQQLFTSTQGTFSQRLDDGGFIITPYGMDRKYMDVEHLVRVDQGKAEEGKQPSRSWKLHESIYEQHPHVDSVMIAHPPNIMAFAVTDNVFDSRTIPESYILLRGTPKLSFSSIYKNPENAAASFTKDTPIALVENNCVIVTGQSLLNAFDRLEVAEYSAKAIISSRCIGDIVPIDDKKIRDIEEAFGLA</sequence>
<proteinExistence type="predicted"/>
<dbReference type="GO" id="GO:0016832">
    <property type="term" value="F:aldehyde-lyase activity"/>
    <property type="evidence" value="ECO:0007669"/>
    <property type="project" value="TreeGrafter"/>
</dbReference>
<dbReference type="GO" id="GO:0046872">
    <property type="term" value="F:metal ion binding"/>
    <property type="evidence" value="ECO:0007669"/>
    <property type="project" value="UniProtKB-KW"/>
</dbReference>
<evidence type="ECO:0000313" key="4">
    <source>
        <dbReference type="EMBL" id="QMV43611.1"/>
    </source>
</evidence>
<protein>
    <submittedName>
        <fullName evidence="4">Class II aldolase/adducin family protein</fullName>
    </submittedName>
</protein>